<dbReference type="EMBL" id="PQXN01000239">
    <property type="protein sequence ID" value="TGO48426.1"/>
    <property type="molecule type" value="Genomic_DNA"/>
</dbReference>
<gene>
    <name evidence="1" type="ORF">BCON_0240g00050</name>
</gene>
<comment type="caution">
    <text evidence="1">The sequence shown here is derived from an EMBL/GenBank/DDBJ whole genome shotgun (WGS) entry which is preliminary data.</text>
</comment>
<reference evidence="1 2" key="1">
    <citation type="submission" date="2017-12" db="EMBL/GenBank/DDBJ databases">
        <title>Comparative genomics of Botrytis spp.</title>
        <authorList>
            <person name="Valero-Jimenez C.A."/>
            <person name="Tapia P."/>
            <person name="Veloso J."/>
            <person name="Silva-Moreno E."/>
            <person name="Staats M."/>
            <person name="Valdes J.H."/>
            <person name="Van Kan J.A.L."/>
        </authorList>
    </citation>
    <scope>NUCLEOTIDE SEQUENCE [LARGE SCALE GENOMIC DNA]</scope>
    <source>
        <strain evidence="1 2">MUCL11595</strain>
    </source>
</reference>
<accession>A0A4Z1HHA7</accession>
<dbReference type="Proteomes" id="UP000297527">
    <property type="component" value="Unassembled WGS sequence"/>
</dbReference>
<evidence type="ECO:0000313" key="1">
    <source>
        <dbReference type="EMBL" id="TGO48426.1"/>
    </source>
</evidence>
<keyword evidence="2" id="KW-1185">Reference proteome</keyword>
<name>A0A4Z1HHA7_9HELO</name>
<protein>
    <recommendedName>
        <fullName evidence="3">Fungal N-terminal domain-containing protein</fullName>
    </recommendedName>
</protein>
<dbReference type="AlphaFoldDB" id="A0A4Z1HHA7"/>
<organism evidence="1 2">
    <name type="scientific">Botryotinia convoluta</name>
    <dbReference type="NCBI Taxonomy" id="54673"/>
    <lineage>
        <taxon>Eukaryota</taxon>
        <taxon>Fungi</taxon>
        <taxon>Dikarya</taxon>
        <taxon>Ascomycota</taxon>
        <taxon>Pezizomycotina</taxon>
        <taxon>Leotiomycetes</taxon>
        <taxon>Helotiales</taxon>
        <taxon>Sclerotiniaceae</taxon>
        <taxon>Botryotinia</taxon>
    </lineage>
</organism>
<sequence>MAEDRGTIASGISIAQLAGSPAPSNIKLKNYWDQIYDAPEDIAFLVSEIEGHHAILRSTLEKQAQLKASCQPTGGLFGQSIKLCQDASSELDGLVNAPTRDINSNRKWKRTLGSANVFLKTDQLKKLKQRMKNATRFMHLAISWQMIFTTAIFNSHLKCTSVTRSFLTTLAESYLKLRISQSTCSTQLSMDSADLPQTTSITMEAKTRLPVDHGFYKQEPIRTVSQYDLSSLITFIFGSIGSQKVIKKNHKGAYQKYKAVYHPPAWIYNRAWQCMYIKDLSSLRWNIDVQICRTLDGNTAFYDCVVSGDLLNVQKMLRADSTRFIWPEVTQDWVGATPLHMFRNSRTENASATPLQYLISSPNSNVRNDTWKKLLETLHILVEGGAEE</sequence>
<evidence type="ECO:0000313" key="2">
    <source>
        <dbReference type="Proteomes" id="UP000297527"/>
    </source>
</evidence>
<proteinExistence type="predicted"/>
<dbReference type="OrthoDB" id="3200163at2759"/>
<evidence type="ECO:0008006" key="3">
    <source>
        <dbReference type="Google" id="ProtNLM"/>
    </source>
</evidence>